<dbReference type="InterPro" id="IPR023883">
    <property type="entry name" value="CHP03980_redox-disulphide"/>
</dbReference>
<organism evidence="1">
    <name type="scientific">candidate division WOR-3 bacterium</name>
    <dbReference type="NCBI Taxonomy" id="2052148"/>
    <lineage>
        <taxon>Bacteria</taxon>
        <taxon>Bacteria division WOR-3</taxon>
    </lineage>
</organism>
<name>A0A7C4XK74_UNCW3</name>
<dbReference type="EMBL" id="DTGZ01000081">
    <property type="protein sequence ID" value="HGV97516.1"/>
    <property type="molecule type" value="Genomic_DNA"/>
</dbReference>
<accession>A0A7C4XK74</accession>
<gene>
    <name evidence="1" type="ORF">ENV60_04400</name>
</gene>
<evidence type="ECO:0000313" key="1">
    <source>
        <dbReference type="EMBL" id="HGV97516.1"/>
    </source>
</evidence>
<dbReference type="SUPFAM" id="SSF140683">
    <property type="entry name" value="SP0561-like"/>
    <property type="match status" value="1"/>
</dbReference>
<protein>
    <submittedName>
        <fullName evidence="1">DUF1858 domain-containing protein</fullName>
    </submittedName>
</protein>
<comment type="caution">
    <text evidence="1">The sequence shown here is derived from an EMBL/GenBank/DDBJ whole genome shotgun (WGS) entry which is preliminary data.</text>
</comment>
<dbReference type="AlphaFoldDB" id="A0A7C4XK74"/>
<sequence>MYLIVITRETRIEDILREKPELVKVFIDAGAPCLVCGEPFWGTVEELCKRYNVNIDPLLKRLNEQGV</sequence>
<proteinExistence type="predicted"/>
<reference evidence="1" key="1">
    <citation type="journal article" date="2020" name="mSystems">
        <title>Genome- and Community-Level Interaction Insights into Carbon Utilization and Element Cycling Functions of Hydrothermarchaeota in Hydrothermal Sediment.</title>
        <authorList>
            <person name="Zhou Z."/>
            <person name="Liu Y."/>
            <person name="Xu W."/>
            <person name="Pan J."/>
            <person name="Luo Z.H."/>
            <person name="Li M."/>
        </authorList>
    </citation>
    <scope>NUCLEOTIDE SEQUENCE [LARGE SCALE GENOMIC DNA]</scope>
    <source>
        <strain evidence="1">SpSt-774</strain>
    </source>
</reference>
<dbReference type="NCBIfam" id="TIGR03980">
    <property type="entry name" value="prismane_assoc"/>
    <property type="match status" value="1"/>
</dbReference>
<dbReference type="InterPro" id="IPR038062">
    <property type="entry name" value="ScdA-like_N_sf"/>
</dbReference>
<dbReference type="Gene3D" id="1.10.3910.10">
    <property type="entry name" value="SP0561-like"/>
    <property type="match status" value="1"/>
</dbReference>